<evidence type="ECO:0000313" key="2">
    <source>
        <dbReference type="Proteomes" id="UP000664807"/>
    </source>
</evidence>
<dbReference type="Proteomes" id="UP000664807">
    <property type="component" value="Unassembled WGS sequence"/>
</dbReference>
<organism evidence="1 2">
    <name type="scientific">Flagellimonas profundi</name>
    <dbReference type="NCBI Taxonomy" id="2915620"/>
    <lineage>
        <taxon>Bacteria</taxon>
        <taxon>Pseudomonadati</taxon>
        <taxon>Bacteroidota</taxon>
        <taxon>Flavobacteriia</taxon>
        <taxon>Flavobacteriales</taxon>
        <taxon>Flavobacteriaceae</taxon>
        <taxon>Flagellimonas</taxon>
    </lineage>
</organism>
<dbReference type="InterPro" id="IPR032560">
    <property type="entry name" value="DUF4932"/>
</dbReference>
<evidence type="ECO:0000313" key="1">
    <source>
        <dbReference type="EMBL" id="MBO0341157.1"/>
    </source>
</evidence>
<reference evidence="1 2" key="1">
    <citation type="submission" date="2021-03" db="EMBL/GenBank/DDBJ databases">
        <title>Muricauda lutimaris sp. nov. and Muricauda ruestringensis sp. nov, two marine members of the Flavobacteriaceae isolated from deep sea sediments of Western Pacific.</title>
        <authorList>
            <person name="Zhao S."/>
            <person name="Liu R."/>
        </authorList>
    </citation>
    <scope>NUCLEOTIDE SEQUENCE [LARGE SCALE GENOMIC DNA]</scope>
    <source>
        <strain evidence="1 2">BC31-3-A3</strain>
    </source>
</reference>
<name>A0ABS3FDG3_9FLAO</name>
<gene>
    <name evidence="1" type="ORF">J0654_05845</name>
</gene>
<sequence>MKRISILFTFLLPIITSAQIGPIRSSKMDIEVNKNIELLGIGYFIGFEGIDIENKTVEVDGKTIPKKEWHSYGFKIYQQFEPYQNSDNLLKAFSVADHLWLDYLTAFLLQLDDVPNAKINDALDVGYYLNFSKDKNPEEALKNAQIFLEGMNGFAQEIDLDSYMENAKPYYVQAKKEISTTLSDNGFITAMEKFYKNEFDSYRLIPSLTIPKGMGFGIKSDDVIYSVFGAVDFQHFENPENLDMGFANLDKLSELTIHEYGHSFVNPVVADQPNELFNKSEHLFAAIKSAMADQGYNTWKASLYEHFVRAGEIIIAEKMGNLERAERLRYNYINKRSFKYIPDILNALKKYDRGAYDNYSEAVKKGLLLLAKKK</sequence>
<dbReference type="Pfam" id="PF16286">
    <property type="entry name" value="DUF4932"/>
    <property type="match status" value="1"/>
</dbReference>
<keyword evidence="2" id="KW-1185">Reference proteome</keyword>
<comment type="caution">
    <text evidence="1">The sequence shown here is derived from an EMBL/GenBank/DDBJ whole genome shotgun (WGS) entry which is preliminary data.</text>
</comment>
<proteinExistence type="predicted"/>
<dbReference type="RefSeq" id="WP_207026716.1">
    <property type="nucleotide sequence ID" value="NZ_JAFLNM010000001.1"/>
</dbReference>
<accession>A0ABS3FDG3</accession>
<protein>
    <submittedName>
        <fullName evidence="1">DUF4932 domain-containing protein</fullName>
    </submittedName>
</protein>
<dbReference type="EMBL" id="JAFLNM010000001">
    <property type="protein sequence ID" value="MBO0341157.1"/>
    <property type="molecule type" value="Genomic_DNA"/>
</dbReference>